<organism evidence="2 3">
    <name type="scientific">Leucobacter luti</name>
    <dbReference type="NCBI Taxonomy" id="340320"/>
    <lineage>
        <taxon>Bacteria</taxon>
        <taxon>Bacillati</taxon>
        <taxon>Actinomycetota</taxon>
        <taxon>Actinomycetes</taxon>
        <taxon>Micrococcales</taxon>
        <taxon>Microbacteriaceae</taxon>
        <taxon>Leucobacter</taxon>
    </lineage>
</organism>
<dbReference type="Proteomes" id="UP000295601">
    <property type="component" value="Unassembled WGS sequence"/>
</dbReference>
<feature type="signal peptide" evidence="1">
    <location>
        <begin position="1"/>
        <end position="36"/>
    </location>
</feature>
<sequence length="261" mass="27380">MTQSRSRRTVAALGASVAIASSLLLSGCGLVPNVLADENAANSPAESQAAEERGNPAAQQQFFDNVILAVPVVASLDPSSSWASVEPQAWEDADPAVRETVVGMGLDACTRADDAAGVSELEDPAMTWLAARFLCEEHREVADEFLSNDASISPTHTMADLFELAVVKEDATTDELLDANNVCIAALAVAWEVHAGFTPDATCWLIRVQSVEETGGDAEYVSLLSNVDEAKNAAVDARFGELAEASGATPNALSELLDGME</sequence>
<keyword evidence="1" id="KW-0732">Signal</keyword>
<evidence type="ECO:0008006" key="4">
    <source>
        <dbReference type="Google" id="ProtNLM"/>
    </source>
</evidence>
<gene>
    <name evidence="2" type="ORF">EDF62_2237</name>
</gene>
<name>A0A4V3CXV0_9MICO</name>
<comment type="caution">
    <text evidence="2">The sequence shown here is derived from an EMBL/GenBank/DDBJ whole genome shotgun (WGS) entry which is preliminary data.</text>
</comment>
<reference evidence="2 3" key="1">
    <citation type="submission" date="2019-03" db="EMBL/GenBank/DDBJ databases">
        <title>Genomic analyses of the natural microbiome of Caenorhabditis elegans.</title>
        <authorList>
            <person name="Samuel B."/>
        </authorList>
    </citation>
    <scope>NUCLEOTIDE SEQUENCE [LARGE SCALE GENOMIC DNA]</scope>
    <source>
        <strain evidence="2 3">JUb18</strain>
    </source>
</reference>
<protein>
    <recommendedName>
        <fullName evidence="4">Lipoprotein</fullName>
    </recommendedName>
</protein>
<dbReference type="AlphaFoldDB" id="A0A4V3CXV0"/>
<evidence type="ECO:0000313" key="2">
    <source>
        <dbReference type="EMBL" id="TDP91618.1"/>
    </source>
</evidence>
<accession>A0A4V3CXV0</accession>
<dbReference type="PROSITE" id="PS51257">
    <property type="entry name" value="PROKAR_LIPOPROTEIN"/>
    <property type="match status" value="1"/>
</dbReference>
<dbReference type="RefSeq" id="WP_243736079.1">
    <property type="nucleotide sequence ID" value="NZ_SNYA01000005.1"/>
</dbReference>
<evidence type="ECO:0000313" key="3">
    <source>
        <dbReference type="Proteomes" id="UP000295601"/>
    </source>
</evidence>
<dbReference type="EMBL" id="SNYA01000005">
    <property type="protein sequence ID" value="TDP91618.1"/>
    <property type="molecule type" value="Genomic_DNA"/>
</dbReference>
<keyword evidence="3" id="KW-1185">Reference proteome</keyword>
<evidence type="ECO:0000256" key="1">
    <source>
        <dbReference type="SAM" id="SignalP"/>
    </source>
</evidence>
<feature type="chain" id="PRO_5020864034" description="Lipoprotein" evidence="1">
    <location>
        <begin position="37"/>
        <end position="261"/>
    </location>
</feature>
<proteinExistence type="predicted"/>